<dbReference type="Gene3D" id="3.50.50.60">
    <property type="entry name" value="FAD/NAD(P)-binding domain"/>
    <property type="match status" value="1"/>
</dbReference>
<comment type="similarity">
    <text evidence="3">Belongs to the lysine N(6)-hydroxylase/L-ornithine N(5)-oxygenase family.</text>
</comment>
<name>A0A5R9Q740_9GAMM</name>
<dbReference type="AlphaFoldDB" id="A0A5R9Q740"/>
<reference evidence="8 9" key="1">
    <citation type="submission" date="2018-01" db="EMBL/GenBank/DDBJ databases">
        <title>Co-occurrence of chitin degradation, pigmentation and bioactivity in marine Pseudoalteromonas.</title>
        <authorList>
            <person name="Paulsen S."/>
            <person name="Gram L."/>
            <person name="Machado H."/>
        </authorList>
    </citation>
    <scope>NUCLEOTIDE SEQUENCE [LARGE SCALE GENOMIC DNA]</scope>
    <source>
        <strain evidence="8 9">S3663</strain>
    </source>
</reference>
<evidence type="ECO:0000256" key="3">
    <source>
        <dbReference type="ARBA" id="ARBA00007588"/>
    </source>
</evidence>
<dbReference type="Proteomes" id="UP000309186">
    <property type="component" value="Unassembled WGS sequence"/>
</dbReference>
<dbReference type="GO" id="GO:0004497">
    <property type="term" value="F:monooxygenase activity"/>
    <property type="evidence" value="ECO:0007669"/>
    <property type="project" value="UniProtKB-KW"/>
</dbReference>
<dbReference type="SUPFAM" id="SSF51905">
    <property type="entry name" value="FAD/NAD(P)-binding domain"/>
    <property type="match status" value="1"/>
</dbReference>
<protein>
    <submittedName>
        <fullName evidence="8">Lysine 6-monooxygenase</fullName>
    </submittedName>
</protein>
<comment type="caution">
    <text evidence="8">The sequence shown here is derived from an EMBL/GenBank/DDBJ whole genome shotgun (WGS) entry which is preliminary data.</text>
</comment>
<accession>A0A5R9Q740</accession>
<dbReference type="InterPro" id="IPR036188">
    <property type="entry name" value="FAD/NAD-bd_sf"/>
</dbReference>
<evidence type="ECO:0000256" key="4">
    <source>
        <dbReference type="ARBA" id="ARBA00022630"/>
    </source>
</evidence>
<evidence type="ECO:0000256" key="7">
    <source>
        <dbReference type="ARBA" id="ARBA00023002"/>
    </source>
</evidence>
<dbReference type="EMBL" id="PPSW01000003">
    <property type="protein sequence ID" value="TLX48795.1"/>
    <property type="molecule type" value="Genomic_DNA"/>
</dbReference>
<evidence type="ECO:0000256" key="6">
    <source>
        <dbReference type="ARBA" id="ARBA00022857"/>
    </source>
</evidence>
<evidence type="ECO:0000313" key="8">
    <source>
        <dbReference type="EMBL" id="TLX48795.1"/>
    </source>
</evidence>
<comment type="pathway">
    <text evidence="2">Siderophore biosynthesis.</text>
</comment>
<keyword evidence="6" id="KW-0521">NADP</keyword>
<keyword evidence="7" id="KW-0560">Oxidoreductase</keyword>
<dbReference type="RefSeq" id="WP_138478061.1">
    <property type="nucleotide sequence ID" value="NZ_PPSW01000003.1"/>
</dbReference>
<evidence type="ECO:0000256" key="1">
    <source>
        <dbReference type="ARBA" id="ARBA00001974"/>
    </source>
</evidence>
<evidence type="ECO:0000256" key="2">
    <source>
        <dbReference type="ARBA" id="ARBA00004924"/>
    </source>
</evidence>
<organism evidence="8 9">
    <name type="scientific">Pseudoalteromonas phenolica</name>
    <dbReference type="NCBI Taxonomy" id="161398"/>
    <lineage>
        <taxon>Bacteria</taxon>
        <taxon>Pseudomonadati</taxon>
        <taxon>Pseudomonadota</taxon>
        <taxon>Gammaproteobacteria</taxon>
        <taxon>Alteromonadales</taxon>
        <taxon>Pseudoalteromonadaceae</taxon>
        <taxon>Pseudoalteromonas</taxon>
    </lineage>
</organism>
<dbReference type="PANTHER" id="PTHR42802">
    <property type="entry name" value="MONOOXYGENASE"/>
    <property type="match status" value="1"/>
</dbReference>
<keyword evidence="4" id="KW-0285">Flavoprotein</keyword>
<dbReference type="InterPro" id="IPR025700">
    <property type="entry name" value="Lys/Orn_oxygenase"/>
</dbReference>
<dbReference type="PANTHER" id="PTHR42802:SF1">
    <property type="entry name" value="L-ORNITHINE N(5)-MONOOXYGENASE"/>
    <property type="match status" value="1"/>
</dbReference>
<evidence type="ECO:0000256" key="5">
    <source>
        <dbReference type="ARBA" id="ARBA00022827"/>
    </source>
</evidence>
<sequence>MLDLAGIGIGPFNLSIAALLNETTELEYRFFDNKAEFAWHPGLLLPEAHMQTCYLKDLVTAVVPTSRVGFLSYLVDKKRFYRFLSTDISMISRTEFSDYMAWAASKLQNLNFNEGVQSIHYHQDHFVITTEQGEYQAKNICLGTGKKPHVPEEFKAQLGTKVFHACEIMGKELDLTNKRVAVIGGGQTGADIVLNALQHYWGKPQELFWISRRPNYQPLDEATFTNEFFTPQYTECFFELPELSKKREVKAQKLASDGITTECLKQIYQYLYQHFEVNDERKWVHLLPNRTAQQLTPHNDGYAVQCYNSLNQSEEVLDADYVILATGFESVLPHYLEPLKPLLHLSKDGGLQLDRHFNVLWQHQAGNQIYAVNAGLSSHGIAEPQLSLMAWRSAKIINHLAGKNVFDLSETQNFIDWTLPESTQPLTLTTAV</sequence>
<dbReference type="OrthoDB" id="7527071at2"/>
<keyword evidence="8" id="KW-0503">Monooxygenase</keyword>
<dbReference type="Pfam" id="PF13434">
    <property type="entry name" value="Lys_Orn_oxgnase"/>
    <property type="match status" value="1"/>
</dbReference>
<evidence type="ECO:0000313" key="9">
    <source>
        <dbReference type="Proteomes" id="UP000309186"/>
    </source>
</evidence>
<gene>
    <name evidence="8" type="ORF">C1E24_01435</name>
</gene>
<proteinExistence type="inferred from homology"/>
<keyword evidence="5" id="KW-0274">FAD</keyword>
<comment type="cofactor">
    <cofactor evidence="1">
        <name>FAD</name>
        <dbReference type="ChEBI" id="CHEBI:57692"/>
    </cofactor>
</comment>